<dbReference type="AlphaFoldDB" id="A0A0F9IZ14"/>
<dbReference type="EMBL" id="LAZR01011253">
    <property type="protein sequence ID" value="KKM62639.1"/>
    <property type="molecule type" value="Genomic_DNA"/>
</dbReference>
<name>A0A0F9IZ14_9ZZZZ</name>
<accession>A0A0F9IZ14</accession>
<organism evidence="1">
    <name type="scientific">marine sediment metagenome</name>
    <dbReference type="NCBI Taxonomy" id="412755"/>
    <lineage>
        <taxon>unclassified sequences</taxon>
        <taxon>metagenomes</taxon>
        <taxon>ecological metagenomes</taxon>
    </lineage>
</organism>
<sequence>MVRGEHVVYVSYAEAQGLIPIFEYYVKEGPWKEVRSDAAAILAELRMVRDISYEFLGGYQMFLTEEQLNFFEDVRNEVGR</sequence>
<evidence type="ECO:0000313" key="1">
    <source>
        <dbReference type="EMBL" id="KKM62639.1"/>
    </source>
</evidence>
<reference evidence="1" key="1">
    <citation type="journal article" date="2015" name="Nature">
        <title>Complex archaea that bridge the gap between prokaryotes and eukaryotes.</title>
        <authorList>
            <person name="Spang A."/>
            <person name="Saw J.H."/>
            <person name="Jorgensen S.L."/>
            <person name="Zaremba-Niedzwiedzka K."/>
            <person name="Martijn J."/>
            <person name="Lind A.E."/>
            <person name="van Eijk R."/>
            <person name="Schleper C."/>
            <person name="Guy L."/>
            <person name="Ettema T.J."/>
        </authorList>
    </citation>
    <scope>NUCLEOTIDE SEQUENCE</scope>
</reference>
<comment type="caution">
    <text evidence="1">The sequence shown here is derived from an EMBL/GenBank/DDBJ whole genome shotgun (WGS) entry which is preliminary data.</text>
</comment>
<proteinExistence type="predicted"/>
<gene>
    <name evidence="1" type="ORF">LCGC14_1519600</name>
</gene>
<protein>
    <submittedName>
        <fullName evidence="1">Uncharacterized protein</fullName>
    </submittedName>
</protein>